<sequence length="537" mass="58225">MSNETTNESTGSSNRSQLQPGDFVHLSVSWIGNPDRSSPFGDRIGTVLGSGTYPTIERDLINADLDTETIYLVADADDDDDSHQITKPPTLNDLFDQRTNQLLEQLGFTSLVSFLTADLSGVGSLPVDQDRLREMQRSVKDSLDLERRDLLRVSLDEAYRWSDPPAGLADPDVVNRLGSEPSEWPTSGGDVARTGSHTTDIAVDVTGSVRWTAGPPNFEVSDVAPSALHDTVFVWTDRGIAALSVDSGEQTWEVTDAEIVGEDPTESAHPIVGAEGMIYVGPHCSALDVATGEREWVYFPDAWKRVGYVSLTDERICIIDGSGTSKVKRVDNSEDTVRLARVSGGPYGDTAYDSIHDAVITGGRGNMYSHSIEDGRRNWRTNSVGGELGTPAVGTLLYATSDDRVLFAVEQGSGEVLWETEITDTPISDPVSTDDGVYAVSQTGLHEFEQDSGEALTVYTFDEEYSDMDSPIRPGIVKEQGYERGFVAAGERVHAIDLGSGDCELTVEFEATVTTQPTYIDGTVLVRTADGRLHAIE</sequence>
<dbReference type="InterPro" id="IPR015943">
    <property type="entry name" value="WD40/YVTN_repeat-like_dom_sf"/>
</dbReference>
<dbReference type="Gene3D" id="2.130.10.10">
    <property type="entry name" value="YVTN repeat-like/Quinoprotein amine dehydrogenase"/>
    <property type="match status" value="2"/>
</dbReference>
<dbReference type="PANTHER" id="PTHR34512">
    <property type="entry name" value="CELL SURFACE PROTEIN"/>
    <property type="match status" value="1"/>
</dbReference>
<dbReference type="AlphaFoldDB" id="A0A6B0SP85"/>
<dbReference type="InterPro" id="IPR002372">
    <property type="entry name" value="PQQ_rpt_dom"/>
</dbReference>
<evidence type="ECO:0000313" key="4">
    <source>
        <dbReference type="Proteomes" id="UP000437065"/>
    </source>
</evidence>
<evidence type="ECO:0000313" key="3">
    <source>
        <dbReference type="EMBL" id="MXR40714.1"/>
    </source>
</evidence>
<evidence type="ECO:0000259" key="2">
    <source>
        <dbReference type="Pfam" id="PF13360"/>
    </source>
</evidence>
<dbReference type="EMBL" id="WUUS01000003">
    <property type="protein sequence ID" value="MXR40714.1"/>
    <property type="molecule type" value="Genomic_DNA"/>
</dbReference>
<dbReference type="PANTHER" id="PTHR34512:SF30">
    <property type="entry name" value="OUTER MEMBRANE PROTEIN ASSEMBLY FACTOR BAMB"/>
    <property type="match status" value="1"/>
</dbReference>
<proteinExistence type="predicted"/>
<organism evidence="3 4">
    <name type="scientific">Halobaculum saliterrae</name>
    <dbReference type="NCBI Taxonomy" id="2073113"/>
    <lineage>
        <taxon>Archaea</taxon>
        <taxon>Methanobacteriati</taxon>
        <taxon>Methanobacteriota</taxon>
        <taxon>Stenosarchaea group</taxon>
        <taxon>Halobacteria</taxon>
        <taxon>Halobacteriales</taxon>
        <taxon>Haloferacaceae</taxon>
        <taxon>Halobaculum</taxon>
    </lineage>
</organism>
<dbReference type="SMART" id="SM00564">
    <property type="entry name" value="PQQ"/>
    <property type="match status" value="4"/>
</dbReference>
<feature type="region of interest" description="Disordered" evidence="1">
    <location>
        <begin position="165"/>
        <end position="195"/>
    </location>
</feature>
<keyword evidence="4" id="KW-1185">Reference proteome</keyword>
<dbReference type="RefSeq" id="WP_159664118.1">
    <property type="nucleotide sequence ID" value="NZ_WUUS01000003.1"/>
</dbReference>
<evidence type="ECO:0000256" key="1">
    <source>
        <dbReference type="SAM" id="MobiDB-lite"/>
    </source>
</evidence>
<comment type="caution">
    <text evidence="3">The sequence shown here is derived from an EMBL/GenBank/DDBJ whole genome shotgun (WGS) entry which is preliminary data.</text>
</comment>
<dbReference type="Gene3D" id="2.40.10.480">
    <property type="match status" value="1"/>
</dbReference>
<gene>
    <name evidence="3" type="ORF">GRX01_05075</name>
</gene>
<dbReference type="InterPro" id="IPR018391">
    <property type="entry name" value="PQQ_b-propeller_rpt"/>
</dbReference>
<dbReference type="InterPro" id="IPR011047">
    <property type="entry name" value="Quinoprotein_ADH-like_sf"/>
</dbReference>
<accession>A0A6B0SP85</accession>
<dbReference type="OrthoDB" id="8638at2157"/>
<dbReference type="SUPFAM" id="SSF50998">
    <property type="entry name" value="Quinoprotein alcohol dehydrogenase-like"/>
    <property type="match status" value="1"/>
</dbReference>
<name>A0A6B0SP85_9EURY</name>
<protein>
    <submittedName>
        <fullName evidence="3">PQQ-binding-like beta-propeller repeat protein</fullName>
    </submittedName>
</protein>
<dbReference type="Pfam" id="PF13360">
    <property type="entry name" value="PQQ_2"/>
    <property type="match status" value="2"/>
</dbReference>
<feature type="domain" description="Pyrrolo-quinoline quinone repeat" evidence="2">
    <location>
        <begin position="368"/>
        <end position="456"/>
    </location>
</feature>
<feature type="domain" description="Pyrrolo-quinoline quinone repeat" evidence="2">
    <location>
        <begin position="180"/>
        <end position="298"/>
    </location>
</feature>
<dbReference type="Proteomes" id="UP000437065">
    <property type="component" value="Unassembled WGS sequence"/>
</dbReference>
<reference evidence="3 4" key="1">
    <citation type="submission" date="2019-12" db="EMBL/GenBank/DDBJ databases">
        <title>Isolation and characterization of three novel carbon monoxide-oxidizing members of Halobacteria from salione crusts and soils.</title>
        <authorList>
            <person name="Myers M.R."/>
            <person name="King G.M."/>
        </authorList>
    </citation>
    <scope>NUCLEOTIDE SEQUENCE [LARGE SCALE GENOMIC DNA]</scope>
    <source>
        <strain evidence="3 4">WSA2</strain>
    </source>
</reference>